<dbReference type="PROSITE" id="PS01130">
    <property type="entry name" value="SLC26A"/>
    <property type="match status" value="1"/>
</dbReference>
<accession>A0ABN8E9L5</accession>
<feature type="transmembrane region" description="Helical" evidence="5">
    <location>
        <begin position="465"/>
        <end position="487"/>
    </location>
</feature>
<evidence type="ECO:0000313" key="7">
    <source>
        <dbReference type="EMBL" id="CAH0666962.1"/>
    </source>
</evidence>
<feature type="domain" description="STAS" evidence="6">
    <location>
        <begin position="654"/>
        <end position="730"/>
    </location>
</feature>
<dbReference type="Gene3D" id="3.30.750.24">
    <property type="entry name" value="STAS domain"/>
    <property type="match status" value="1"/>
</dbReference>
<reference evidence="7" key="1">
    <citation type="submission" date="2021-12" db="EMBL/GenBank/DDBJ databases">
        <authorList>
            <person name="King R."/>
        </authorList>
    </citation>
    <scope>NUCLEOTIDE SEQUENCE</scope>
</reference>
<dbReference type="InterPro" id="IPR018045">
    <property type="entry name" value="S04_transporter_CS"/>
</dbReference>
<evidence type="ECO:0000256" key="4">
    <source>
        <dbReference type="ARBA" id="ARBA00023136"/>
    </source>
</evidence>
<evidence type="ECO:0000313" key="8">
    <source>
        <dbReference type="Proteomes" id="UP001153292"/>
    </source>
</evidence>
<sequence length="765" mass="82189">MMTKYKLNNTVRSASEVTLTSYMTGSMDSRKDERHYQIPELDTNQNDNANTESNRNLDASRTCNVCPHSCEFLHQSGKFAASLVKEECGKFGLNELKVEGLEKNVCLCEKYNGGCKLCPRPSLAPTLNLSLDGKESCLSCHDSTCATHFNHTNGYGGGGFPEKEQGGGSGSGISWRQLAARRARACCSTKMLLRRVPILAWLPQYSIRSGLADIIAGITVGLTVIPQAIAYAGVAGLPPQYGLYSSFMACFVYTVFGSVKDSAIGPTAIAAILTRENLHGLGPEFAVLLAFLSGCVELIMGILQLGFLIDFISGPVSVGFTSAAAIIIATTQVKDILGLSFPGGKFLQVWTGLYEHIGETRLWDAVLGVSCIVVLLLLRKVKDIKVGSVGPEAGERARRVRGCVSQALWFLATTRNILVVLVCAALAYYFDTQQKAPFVLTGDVKAGLPQLSPPPFSATVGNHTYTFVEMASTLGSAIFVVPLLSILENIALAKVFSEGKYVDATQEMLALGVCNIASSLVDSMPVSGALSRGAVNHASGVATTAGGLYTGALVLLSLQYFTPYFYYIPKASLAAVIIAAVVFMMELHVFKPIWKTKKVDLIPGVVTFGMCLVTRLELGIVAGIAVNLLFLLYASARPSVTVTHAVSGDGVEHVVAAVDRALSFPSAEYVRRALRKAAPGPRPLVLDATHVQAADFTAAEGIKSLIEDFHARGQTIIFYNVKPSIAGIFRGVKPREFLHCSCRAQLDQLLLRAHNLAKQREKQEP</sequence>
<feature type="transmembrane region" description="Helical" evidence="5">
    <location>
        <begin position="214"/>
        <end position="234"/>
    </location>
</feature>
<evidence type="ECO:0000259" key="6">
    <source>
        <dbReference type="PROSITE" id="PS50801"/>
    </source>
</evidence>
<gene>
    <name evidence="7" type="ORF">CHILSU_LOCUS771</name>
</gene>
<dbReference type="EMBL" id="OU963903">
    <property type="protein sequence ID" value="CAH0666962.1"/>
    <property type="molecule type" value="Genomic_DNA"/>
</dbReference>
<dbReference type="PANTHER" id="PTHR11814">
    <property type="entry name" value="SULFATE TRANSPORTER"/>
    <property type="match status" value="1"/>
</dbReference>
<keyword evidence="8" id="KW-1185">Reference proteome</keyword>
<evidence type="ECO:0000256" key="1">
    <source>
        <dbReference type="ARBA" id="ARBA00004141"/>
    </source>
</evidence>
<evidence type="ECO:0000256" key="2">
    <source>
        <dbReference type="ARBA" id="ARBA00022692"/>
    </source>
</evidence>
<comment type="subcellular location">
    <subcellularLocation>
        <location evidence="1">Membrane</location>
        <topology evidence="1">Multi-pass membrane protein</topology>
    </subcellularLocation>
</comment>
<dbReference type="SUPFAM" id="SSF52091">
    <property type="entry name" value="SpoIIaa-like"/>
    <property type="match status" value="1"/>
</dbReference>
<feature type="transmembrane region" description="Helical" evidence="5">
    <location>
        <begin position="246"/>
        <end position="273"/>
    </location>
</feature>
<feature type="transmembrane region" description="Helical" evidence="5">
    <location>
        <begin position="408"/>
        <end position="430"/>
    </location>
</feature>
<dbReference type="InterPro" id="IPR001902">
    <property type="entry name" value="SLC26A/SulP_fam"/>
</dbReference>
<protein>
    <recommendedName>
        <fullName evidence="6">STAS domain-containing protein</fullName>
    </recommendedName>
</protein>
<feature type="transmembrane region" description="Helical" evidence="5">
    <location>
        <begin position="567"/>
        <end position="589"/>
    </location>
</feature>
<keyword evidence="3 5" id="KW-1133">Transmembrane helix</keyword>
<proteinExistence type="predicted"/>
<dbReference type="Proteomes" id="UP001153292">
    <property type="component" value="Chromosome 10"/>
</dbReference>
<evidence type="ECO:0000256" key="3">
    <source>
        <dbReference type="ARBA" id="ARBA00022989"/>
    </source>
</evidence>
<organism evidence="7 8">
    <name type="scientific">Chilo suppressalis</name>
    <name type="common">Asiatic rice borer moth</name>
    <dbReference type="NCBI Taxonomy" id="168631"/>
    <lineage>
        <taxon>Eukaryota</taxon>
        <taxon>Metazoa</taxon>
        <taxon>Ecdysozoa</taxon>
        <taxon>Arthropoda</taxon>
        <taxon>Hexapoda</taxon>
        <taxon>Insecta</taxon>
        <taxon>Pterygota</taxon>
        <taxon>Neoptera</taxon>
        <taxon>Endopterygota</taxon>
        <taxon>Lepidoptera</taxon>
        <taxon>Glossata</taxon>
        <taxon>Ditrysia</taxon>
        <taxon>Pyraloidea</taxon>
        <taxon>Crambidae</taxon>
        <taxon>Crambinae</taxon>
        <taxon>Chilo</taxon>
    </lineage>
</organism>
<feature type="transmembrane region" description="Helical" evidence="5">
    <location>
        <begin position="540"/>
        <end position="561"/>
    </location>
</feature>
<feature type="transmembrane region" description="Helical" evidence="5">
    <location>
        <begin position="601"/>
        <end position="634"/>
    </location>
</feature>
<feature type="transmembrane region" description="Helical" evidence="5">
    <location>
        <begin position="285"/>
        <end position="309"/>
    </location>
</feature>
<dbReference type="Pfam" id="PF00916">
    <property type="entry name" value="Sulfate_transp"/>
    <property type="match status" value="1"/>
</dbReference>
<dbReference type="InterPro" id="IPR011547">
    <property type="entry name" value="SLC26A/SulP_dom"/>
</dbReference>
<keyword evidence="2 5" id="KW-0812">Transmembrane</keyword>
<dbReference type="PROSITE" id="PS50801">
    <property type="entry name" value="STAS"/>
    <property type="match status" value="1"/>
</dbReference>
<dbReference type="CDD" id="cd07042">
    <property type="entry name" value="STAS_SulP_like_sulfate_transporter"/>
    <property type="match status" value="1"/>
</dbReference>
<feature type="transmembrane region" description="Helical" evidence="5">
    <location>
        <begin position="362"/>
        <end position="378"/>
    </location>
</feature>
<name>A0ABN8E9L5_CHISP</name>
<keyword evidence="4 5" id="KW-0472">Membrane</keyword>
<dbReference type="InterPro" id="IPR002645">
    <property type="entry name" value="STAS_dom"/>
</dbReference>
<evidence type="ECO:0000256" key="5">
    <source>
        <dbReference type="SAM" id="Phobius"/>
    </source>
</evidence>
<dbReference type="InterPro" id="IPR036513">
    <property type="entry name" value="STAS_dom_sf"/>
</dbReference>
<dbReference type="Pfam" id="PF01740">
    <property type="entry name" value="STAS"/>
    <property type="match status" value="1"/>
</dbReference>